<dbReference type="InterPro" id="IPR036543">
    <property type="entry name" value="Guanylate-bd_C_sf"/>
</dbReference>
<dbReference type="GO" id="GO:0071346">
    <property type="term" value="P:cellular response to type II interferon"/>
    <property type="evidence" value="ECO:0007669"/>
    <property type="project" value="UniProtKB-ARBA"/>
</dbReference>
<comment type="similarity">
    <text evidence="4">Belongs to the TRAFAC class dynamin-like GTPase superfamily. GB1/RHD3 GTPase family.</text>
</comment>
<organism evidence="6 7">
    <name type="scientific">Myodes glareolus</name>
    <name type="common">Bank vole</name>
    <name type="synonym">Clethrionomys glareolus</name>
    <dbReference type="NCBI Taxonomy" id="447135"/>
    <lineage>
        <taxon>Eukaryota</taxon>
        <taxon>Metazoa</taxon>
        <taxon>Chordata</taxon>
        <taxon>Craniata</taxon>
        <taxon>Vertebrata</taxon>
        <taxon>Euteleostomi</taxon>
        <taxon>Mammalia</taxon>
        <taxon>Eutheria</taxon>
        <taxon>Euarchontoglires</taxon>
        <taxon>Glires</taxon>
        <taxon>Rodentia</taxon>
        <taxon>Myomorpha</taxon>
        <taxon>Muroidea</taxon>
        <taxon>Cricetidae</taxon>
        <taxon>Arvicolinae</taxon>
        <taxon>Myodes</taxon>
    </lineage>
</organism>
<feature type="non-terminal residue" evidence="6">
    <location>
        <position position="308"/>
    </location>
</feature>
<gene>
    <name evidence="6" type="ORF">U0070_010226</name>
</gene>
<dbReference type="GO" id="GO:0005525">
    <property type="term" value="F:GTP binding"/>
    <property type="evidence" value="ECO:0007669"/>
    <property type="project" value="UniProtKB-KW"/>
</dbReference>
<keyword evidence="7" id="KW-1185">Reference proteome</keyword>
<feature type="domain" description="GB1/RHD3-type G" evidence="5">
    <location>
        <begin position="1"/>
        <end position="151"/>
    </location>
</feature>
<evidence type="ECO:0000256" key="2">
    <source>
        <dbReference type="ARBA" id="ARBA00022801"/>
    </source>
</evidence>
<protein>
    <recommendedName>
        <fullName evidence="5">GB1/RHD3-type G domain-containing protein</fullName>
    </recommendedName>
</protein>
<reference evidence="6 7" key="1">
    <citation type="journal article" date="2023" name="bioRxiv">
        <title>Conserved and derived expression patterns and positive selection on dental genes reveal complex evolutionary context of ever-growing rodent molars.</title>
        <authorList>
            <person name="Calamari Z.T."/>
            <person name="Song A."/>
            <person name="Cohen E."/>
            <person name="Akter M."/>
            <person name="Roy R.D."/>
            <person name="Hallikas O."/>
            <person name="Christensen M.M."/>
            <person name="Li P."/>
            <person name="Marangoni P."/>
            <person name="Jernvall J."/>
            <person name="Klein O.D."/>
        </authorList>
    </citation>
    <scope>NUCLEOTIDE SEQUENCE [LARGE SCALE GENOMIC DNA]</scope>
    <source>
        <strain evidence="6">V071</strain>
    </source>
</reference>
<dbReference type="InterPro" id="IPR015894">
    <property type="entry name" value="Guanylate-bd_N"/>
</dbReference>
<dbReference type="SUPFAM" id="SSF48340">
    <property type="entry name" value="Interferon-induced guanylate-binding protein 1 (GBP1), C-terminal domain"/>
    <property type="match status" value="1"/>
</dbReference>
<dbReference type="EMBL" id="JBBHLL010000182">
    <property type="protein sequence ID" value="KAK7811067.1"/>
    <property type="molecule type" value="Genomic_DNA"/>
</dbReference>
<evidence type="ECO:0000256" key="4">
    <source>
        <dbReference type="PROSITE-ProRule" id="PRU01052"/>
    </source>
</evidence>
<dbReference type="Pfam" id="PF02263">
    <property type="entry name" value="GBP"/>
    <property type="match status" value="1"/>
</dbReference>
<evidence type="ECO:0000259" key="5">
    <source>
        <dbReference type="PROSITE" id="PS51715"/>
    </source>
</evidence>
<dbReference type="Gene3D" id="1.20.1000.10">
    <property type="entry name" value="Guanylate-binding protein, C-terminal domain"/>
    <property type="match status" value="1"/>
</dbReference>
<evidence type="ECO:0000313" key="6">
    <source>
        <dbReference type="EMBL" id="KAK7811067.1"/>
    </source>
</evidence>
<evidence type="ECO:0000256" key="1">
    <source>
        <dbReference type="ARBA" id="ARBA00022741"/>
    </source>
</evidence>
<dbReference type="PANTHER" id="PTHR10751">
    <property type="entry name" value="GUANYLATE BINDING PROTEIN"/>
    <property type="match status" value="1"/>
</dbReference>
<evidence type="ECO:0000313" key="7">
    <source>
        <dbReference type="Proteomes" id="UP001488838"/>
    </source>
</evidence>
<dbReference type="Gene3D" id="3.40.50.300">
    <property type="entry name" value="P-loop containing nucleotide triphosphate hydrolases"/>
    <property type="match status" value="1"/>
</dbReference>
<keyword evidence="1" id="KW-0547">Nucleotide-binding</keyword>
<sequence>MTEDAELIQGGHLELRYVTELTDRIRTRSSPNQDEVDVSDEFVSFFPDFVWAVRDVSLELKVDGNPISADEYLENCLRFIYGTGQRDKEKELNLPRLCIHKFFPKRKCFVFERPAQGKKLGQLESLQDHDMDSNFVEQVAEFCSYVFSSSKVKMLSGGIKVTGPRESLPNASAHCLGHIITRLETKLEEFFKKNTQASSDRCSALLQDIFSPLEEDLKHGIYFKAGGCLIFMRKMQELKKKYYEEPRKGIQVKKVTCVLGSRPSSQYSVTLSITAEDVLQKFLQSKEEVSDAILQTDQTLTEKENETE</sequence>
<dbReference type="Pfam" id="PF02841">
    <property type="entry name" value="GBP_C"/>
    <property type="match status" value="2"/>
</dbReference>
<evidence type="ECO:0000256" key="3">
    <source>
        <dbReference type="ARBA" id="ARBA00023134"/>
    </source>
</evidence>
<proteinExistence type="inferred from homology"/>
<accession>A0AAW0I9I0</accession>
<comment type="caution">
    <text evidence="6">The sequence shown here is derived from an EMBL/GenBank/DDBJ whole genome shotgun (WGS) entry which is preliminary data.</text>
</comment>
<dbReference type="PROSITE" id="PS51715">
    <property type="entry name" value="G_GB1_RHD3"/>
    <property type="match status" value="1"/>
</dbReference>
<dbReference type="InterPro" id="IPR027417">
    <property type="entry name" value="P-loop_NTPase"/>
</dbReference>
<keyword evidence="3" id="KW-0342">GTP-binding</keyword>
<dbReference type="Proteomes" id="UP001488838">
    <property type="component" value="Unassembled WGS sequence"/>
</dbReference>
<keyword evidence="2" id="KW-0378">Hydrolase</keyword>
<name>A0AAW0I9I0_MYOGA</name>
<dbReference type="AlphaFoldDB" id="A0AAW0I9I0"/>
<dbReference type="InterPro" id="IPR003191">
    <property type="entry name" value="Guanylate-bd/ATL_C"/>
</dbReference>
<dbReference type="GO" id="GO:0003924">
    <property type="term" value="F:GTPase activity"/>
    <property type="evidence" value="ECO:0007669"/>
    <property type="project" value="InterPro"/>
</dbReference>
<dbReference type="SUPFAM" id="SSF52540">
    <property type="entry name" value="P-loop containing nucleoside triphosphate hydrolases"/>
    <property type="match status" value="1"/>
</dbReference>
<dbReference type="InterPro" id="IPR030386">
    <property type="entry name" value="G_GB1_RHD3_dom"/>
</dbReference>